<reference evidence="1" key="1">
    <citation type="submission" date="2018-05" db="EMBL/GenBank/DDBJ databases">
        <authorList>
            <person name="Lanie J.A."/>
            <person name="Ng W.-L."/>
            <person name="Kazmierczak K.M."/>
            <person name="Andrzejewski T.M."/>
            <person name="Davidsen T.M."/>
            <person name="Wayne K.J."/>
            <person name="Tettelin H."/>
            <person name="Glass J.I."/>
            <person name="Rusch D."/>
            <person name="Podicherti R."/>
            <person name="Tsui H.-C.T."/>
            <person name="Winkler M.E."/>
        </authorList>
    </citation>
    <scope>NUCLEOTIDE SEQUENCE</scope>
</reference>
<evidence type="ECO:0000313" key="1">
    <source>
        <dbReference type="EMBL" id="SVD80460.1"/>
    </source>
</evidence>
<gene>
    <name evidence="1" type="ORF">METZ01_LOCUS433314</name>
</gene>
<sequence length="62" mass="6677">VKKQQLVAVSIFLLVVAWLFMPHNAEISEGNVEAPKTVIATSEADRASETPGVISVRAEKIS</sequence>
<accession>A0A382YBJ5</accession>
<feature type="non-terminal residue" evidence="1">
    <location>
        <position position="62"/>
    </location>
</feature>
<name>A0A382YBJ5_9ZZZZ</name>
<dbReference type="EMBL" id="UINC01174372">
    <property type="protein sequence ID" value="SVD80460.1"/>
    <property type="molecule type" value="Genomic_DNA"/>
</dbReference>
<protein>
    <submittedName>
        <fullName evidence="1">Uncharacterized protein</fullName>
    </submittedName>
</protein>
<proteinExistence type="predicted"/>
<dbReference type="AlphaFoldDB" id="A0A382YBJ5"/>
<organism evidence="1">
    <name type="scientific">marine metagenome</name>
    <dbReference type="NCBI Taxonomy" id="408172"/>
    <lineage>
        <taxon>unclassified sequences</taxon>
        <taxon>metagenomes</taxon>
        <taxon>ecological metagenomes</taxon>
    </lineage>
</organism>
<feature type="non-terminal residue" evidence="1">
    <location>
        <position position="1"/>
    </location>
</feature>